<feature type="region of interest" description="Disordered" evidence="3">
    <location>
        <begin position="841"/>
        <end position="863"/>
    </location>
</feature>
<keyword evidence="1" id="KW-0880">Kelch repeat</keyword>
<comment type="caution">
    <text evidence="6">The sequence shown here is derived from an EMBL/GenBank/DDBJ whole genome shotgun (WGS) entry which is preliminary data.</text>
</comment>
<feature type="signal peptide" evidence="5">
    <location>
        <begin position="1"/>
        <end position="28"/>
    </location>
</feature>
<feature type="region of interest" description="Disordered" evidence="3">
    <location>
        <begin position="697"/>
        <end position="794"/>
    </location>
</feature>
<keyword evidence="7" id="KW-1185">Reference proteome</keyword>
<feature type="compositionally biased region" description="Polar residues" evidence="3">
    <location>
        <begin position="781"/>
        <end position="794"/>
    </location>
</feature>
<feature type="region of interest" description="Disordered" evidence="3">
    <location>
        <begin position="626"/>
        <end position="645"/>
    </location>
</feature>
<evidence type="ECO:0000256" key="4">
    <source>
        <dbReference type="SAM" id="Phobius"/>
    </source>
</evidence>
<keyword evidence="2" id="KW-0677">Repeat</keyword>
<dbReference type="AlphaFoldDB" id="A0A9W8I0D9"/>
<dbReference type="InterPro" id="IPR011043">
    <property type="entry name" value="Gal_Oxase/kelch_b-propeller"/>
</dbReference>
<reference evidence="6" key="1">
    <citation type="submission" date="2022-07" db="EMBL/GenBank/DDBJ databases">
        <title>Phylogenomic reconstructions and comparative analyses of Kickxellomycotina fungi.</title>
        <authorList>
            <person name="Reynolds N.K."/>
            <person name="Stajich J.E."/>
            <person name="Barry K."/>
            <person name="Grigoriev I.V."/>
            <person name="Crous P."/>
            <person name="Smith M.E."/>
        </authorList>
    </citation>
    <scope>NUCLEOTIDE SEQUENCE</scope>
    <source>
        <strain evidence="6">NRRL 1565</strain>
    </source>
</reference>
<dbReference type="Proteomes" id="UP001140094">
    <property type="component" value="Unassembled WGS sequence"/>
</dbReference>
<organism evidence="6 7">
    <name type="scientific">Coemansia guatemalensis</name>
    <dbReference type="NCBI Taxonomy" id="2761395"/>
    <lineage>
        <taxon>Eukaryota</taxon>
        <taxon>Fungi</taxon>
        <taxon>Fungi incertae sedis</taxon>
        <taxon>Zoopagomycota</taxon>
        <taxon>Kickxellomycotina</taxon>
        <taxon>Kickxellomycetes</taxon>
        <taxon>Kickxellales</taxon>
        <taxon>Kickxellaceae</taxon>
        <taxon>Coemansia</taxon>
    </lineage>
</organism>
<feature type="compositionally biased region" description="Low complexity" evidence="3">
    <location>
        <begin position="267"/>
        <end position="328"/>
    </location>
</feature>
<dbReference type="EMBL" id="JANBUO010000752">
    <property type="protein sequence ID" value="KAJ2801810.1"/>
    <property type="molecule type" value="Genomic_DNA"/>
</dbReference>
<dbReference type="SUPFAM" id="SSF50965">
    <property type="entry name" value="Galactose oxidase, central domain"/>
    <property type="match status" value="1"/>
</dbReference>
<feature type="compositionally biased region" description="Polar residues" evidence="3">
    <location>
        <begin position="903"/>
        <end position="917"/>
    </location>
</feature>
<proteinExistence type="predicted"/>
<keyword evidence="4" id="KW-0812">Transmembrane</keyword>
<dbReference type="PANTHER" id="PTHR46093">
    <property type="entry name" value="ACYL-COA-BINDING DOMAIN-CONTAINING PROTEIN 5"/>
    <property type="match status" value="1"/>
</dbReference>
<feature type="region of interest" description="Disordered" evidence="3">
    <location>
        <begin position="264"/>
        <end position="340"/>
    </location>
</feature>
<evidence type="ECO:0008006" key="8">
    <source>
        <dbReference type="Google" id="ProtNLM"/>
    </source>
</evidence>
<name>A0A9W8I0D9_9FUNG</name>
<evidence type="ECO:0000256" key="3">
    <source>
        <dbReference type="SAM" id="MobiDB-lite"/>
    </source>
</evidence>
<dbReference type="Pfam" id="PF24681">
    <property type="entry name" value="Kelch_KLHDC2_KLHL20_DRC7"/>
    <property type="match status" value="1"/>
</dbReference>
<evidence type="ECO:0000313" key="7">
    <source>
        <dbReference type="Proteomes" id="UP001140094"/>
    </source>
</evidence>
<dbReference type="OrthoDB" id="432528at2759"/>
<dbReference type="SUPFAM" id="SSF117281">
    <property type="entry name" value="Kelch motif"/>
    <property type="match status" value="1"/>
</dbReference>
<feature type="region of interest" description="Disordered" evidence="3">
    <location>
        <begin position="895"/>
        <end position="935"/>
    </location>
</feature>
<feature type="compositionally biased region" description="Low complexity" evidence="3">
    <location>
        <begin position="627"/>
        <end position="645"/>
    </location>
</feature>
<sequence>THSESGVYRDSSHVRRVLVVLLVSLVLATGPLQCCHAAVAATAAIAVGTGRLLPIYGEVGSVAEPLARRADAVGAARSTEKEEEGQYSSGMSVRWAHTSVIADKTLYVFGGKSGAGNSKDDYALACASLDLSAKLTTNNAQWSTACSKHGPLVAGHSAAINPAINIVALFGGTIPDDDTGPSSPLHLYSAEISSWNTPDDNGFPMPLVNHSASLDPATGDIVVFGGVFRDNTTLVSNSALAMVTDPEKHVELQSSLTDPLTIIRPVSTSKSSEESSNTASRATITRTTTIMHSGTSSTSSDSASNEATSTRASSSVSEVDPESDVLSSLHSPRPTLSDASDDENILAGLLPLVRRSDNSVDDELLMTWTNITLPDGVMGRVGHTATVVNGTSMVVMGGASAEGELEGMQTILIYDTKTQAWMQRTTSGNAPPARRDHVATVVNGTGIVIHGGATADFLSAYDDVAMLNITTWTWSRPHVTNAPSGRYAHSAVQAGPYMILTFGYVPDSPTQVDATDYGLYLLDTTTWEFVDQYEPSRAMLTVLYKSQKITGGTIFGLLIASIVSLLVLLVMAYILCMHYYNKHPRLSDNGESTNMLPTTELRNLGRRITVKLGTQRQRHRRAEALRKAAAAKSGAGPAESEGPAAQRGRTMYLANQTASNLNLTAAPRLSDIPGMGPSDDQSMHIMFDSTRVSSVDLDLSASGKSTEKSRPSTDGTRMSRRTHLDDVELPVGLRNRTDLPVSNADSSATTGAAGISAGDGIRLPESTQKRASEDSLLLDNGNWSRPTTANSEMRQVSTHISDMLPRIVGSRLTLPPEPASAVARYRFDELEVMLNNPAAPQLPSLPAGPTSSNQSAGVAGSTGGIASTIQAPARPSIGSAGSGAAASVAHTNIHQASPPLRPTTANERNSEHANNSLAKPAAPFMKKPSDPRDSIDITAVLSQNQHFYVANPDD</sequence>
<evidence type="ECO:0000313" key="6">
    <source>
        <dbReference type="EMBL" id="KAJ2801810.1"/>
    </source>
</evidence>
<keyword evidence="4" id="KW-0472">Membrane</keyword>
<dbReference type="Gene3D" id="2.120.10.80">
    <property type="entry name" value="Kelch-type beta propeller"/>
    <property type="match status" value="3"/>
</dbReference>
<feature type="transmembrane region" description="Helical" evidence="4">
    <location>
        <begin position="554"/>
        <end position="576"/>
    </location>
</feature>
<keyword evidence="5" id="KW-0732">Signal</keyword>
<accession>A0A9W8I0D9</accession>
<keyword evidence="4" id="KW-1133">Transmembrane helix</keyword>
<dbReference type="PANTHER" id="PTHR46093:SF3">
    <property type="entry name" value="ACYL-COA-BINDING DOMAIN-CONTAINING PROTEIN 4"/>
    <property type="match status" value="1"/>
</dbReference>
<protein>
    <recommendedName>
        <fullName evidence="8">Galactose oxidase</fullName>
    </recommendedName>
</protein>
<evidence type="ECO:0000256" key="1">
    <source>
        <dbReference type="ARBA" id="ARBA00022441"/>
    </source>
</evidence>
<feature type="compositionally biased region" description="Low complexity" evidence="3">
    <location>
        <begin position="744"/>
        <end position="761"/>
    </location>
</feature>
<feature type="chain" id="PRO_5040999468" description="Galactose oxidase" evidence="5">
    <location>
        <begin position="29"/>
        <end position="954"/>
    </location>
</feature>
<evidence type="ECO:0000256" key="5">
    <source>
        <dbReference type="SAM" id="SignalP"/>
    </source>
</evidence>
<evidence type="ECO:0000256" key="2">
    <source>
        <dbReference type="ARBA" id="ARBA00022737"/>
    </source>
</evidence>
<gene>
    <name evidence="6" type="ORF">H4R20_003530</name>
</gene>
<feature type="non-terminal residue" evidence="6">
    <location>
        <position position="1"/>
    </location>
</feature>
<dbReference type="InterPro" id="IPR015915">
    <property type="entry name" value="Kelch-typ_b-propeller"/>
</dbReference>